<dbReference type="Pfam" id="PF13432">
    <property type="entry name" value="TPR_16"/>
    <property type="match status" value="2"/>
</dbReference>
<evidence type="ECO:0000256" key="1">
    <source>
        <dbReference type="SAM" id="SignalP"/>
    </source>
</evidence>
<protein>
    <recommendedName>
        <fullName evidence="4">Tetratricopeptide repeat protein</fullName>
    </recommendedName>
</protein>
<keyword evidence="1" id="KW-0732">Signal</keyword>
<reference evidence="3" key="1">
    <citation type="journal article" date="2019" name="Int. J. Syst. Evol. Microbiol.">
        <title>The Global Catalogue of Microorganisms (GCM) 10K type strain sequencing project: providing services to taxonomists for standard genome sequencing and annotation.</title>
        <authorList>
            <consortium name="The Broad Institute Genomics Platform"/>
            <consortium name="The Broad Institute Genome Sequencing Center for Infectious Disease"/>
            <person name="Wu L."/>
            <person name="Ma J."/>
        </authorList>
    </citation>
    <scope>NUCLEOTIDE SEQUENCE [LARGE SCALE GENOMIC DNA]</scope>
    <source>
        <strain evidence="3">JCM 13378</strain>
    </source>
</reference>
<dbReference type="Proteomes" id="UP001501757">
    <property type="component" value="Unassembled WGS sequence"/>
</dbReference>
<evidence type="ECO:0008006" key="4">
    <source>
        <dbReference type="Google" id="ProtNLM"/>
    </source>
</evidence>
<dbReference type="EMBL" id="BAAAEI010000002">
    <property type="protein sequence ID" value="GAA0341824.1"/>
    <property type="molecule type" value="Genomic_DNA"/>
</dbReference>
<proteinExistence type="predicted"/>
<dbReference type="RefSeq" id="WP_343840897.1">
    <property type="nucleotide sequence ID" value="NZ_BAAAEI010000002.1"/>
</dbReference>
<dbReference type="Gene3D" id="1.25.40.10">
    <property type="entry name" value="Tetratricopeptide repeat domain"/>
    <property type="match status" value="2"/>
</dbReference>
<feature type="signal peptide" evidence="1">
    <location>
        <begin position="1"/>
        <end position="18"/>
    </location>
</feature>
<evidence type="ECO:0000313" key="3">
    <source>
        <dbReference type="Proteomes" id="UP001501757"/>
    </source>
</evidence>
<dbReference type="InterPro" id="IPR011990">
    <property type="entry name" value="TPR-like_helical_dom_sf"/>
</dbReference>
<gene>
    <name evidence="2" type="ORF">GCM10009092_02970</name>
</gene>
<name>A0ABP3GBY6_9ALTE</name>
<evidence type="ECO:0000313" key="2">
    <source>
        <dbReference type="EMBL" id="GAA0341824.1"/>
    </source>
</evidence>
<sequence length="320" mass="35383">MKKIIALALLISSASVQANLKQAVEAFEQGDDERAQSLFEASSEQAEAKIYLGRLWLAQDADEAEQWIEQAVAQAPQNSEAHYTRGIIMGQQAGNSVFSALSYAEKSLYSFNRAVELAPDNTEYRQGLMNFYLQAPGIAGGDMDLALAQVKEIENLDQRAGMAARLSYLNAEDDQQGYQQLLSSAKQALPGIPDFYVQAGMDLVRQEKYPQAIAEFTLAINQPAADEESLTGRYIAMYQLGRASVMGKTQVEQGVAALQTYLKQAPLTRKLPSHAWASFRLANLYELQGNKAEAKQLYQSIQSSRDKKLAKDVKKKLKTL</sequence>
<feature type="chain" id="PRO_5046533519" description="Tetratricopeptide repeat protein" evidence="1">
    <location>
        <begin position="19"/>
        <end position="320"/>
    </location>
</feature>
<organism evidence="2 3">
    <name type="scientific">Bowmanella denitrificans</name>
    <dbReference type="NCBI Taxonomy" id="366582"/>
    <lineage>
        <taxon>Bacteria</taxon>
        <taxon>Pseudomonadati</taxon>
        <taxon>Pseudomonadota</taxon>
        <taxon>Gammaproteobacteria</taxon>
        <taxon>Alteromonadales</taxon>
        <taxon>Alteromonadaceae</taxon>
        <taxon>Bowmanella</taxon>
    </lineage>
</organism>
<comment type="caution">
    <text evidence="2">The sequence shown here is derived from an EMBL/GenBank/DDBJ whole genome shotgun (WGS) entry which is preliminary data.</text>
</comment>
<dbReference type="SUPFAM" id="SSF48452">
    <property type="entry name" value="TPR-like"/>
    <property type="match status" value="2"/>
</dbReference>
<keyword evidence="3" id="KW-1185">Reference proteome</keyword>
<accession>A0ABP3GBY6</accession>